<name>A0A926P6L9_9HYPH</name>
<organism evidence="1 2">
    <name type="scientific">Roseibium aggregatum</name>
    <dbReference type="NCBI Taxonomy" id="187304"/>
    <lineage>
        <taxon>Bacteria</taxon>
        <taxon>Pseudomonadati</taxon>
        <taxon>Pseudomonadota</taxon>
        <taxon>Alphaproteobacteria</taxon>
        <taxon>Hyphomicrobiales</taxon>
        <taxon>Stappiaceae</taxon>
        <taxon>Roseibium</taxon>
    </lineage>
</organism>
<dbReference type="Proteomes" id="UP000598467">
    <property type="component" value="Unassembled WGS sequence"/>
</dbReference>
<dbReference type="SUPFAM" id="SSF53756">
    <property type="entry name" value="UDP-Glycosyltransferase/glycogen phosphorylase"/>
    <property type="match status" value="1"/>
</dbReference>
<protein>
    <submittedName>
        <fullName evidence="1">Uncharacterized protein</fullName>
    </submittedName>
</protein>
<evidence type="ECO:0000313" key="1">
    <source>
        <dbReference type="EMBL" id="MBD1549656.1"/>
    </source>
</evidence>
<comment type="caution">
    <text evidence="1">The sequence shown here is derived from an EMBL/GenBank/DDBJ whole genome shotgun (WGS) entry which is preliminary data.</text>
</comment>
<reference evidence="1" key="1">
    <citation type="submission" date="2020-05" db="EMBL/GenBank/DDBJ databases">
        <title>Identification of trans-AT polyketide cluster in two marine bacteria, producers of a novel glutaramide-containing polyketide sesbanimide D and analogs.</title>
        <authorList>
            <person name="Kacar D."/>
            <person name="Rodriguez P."/>
            <person name="Canedo L."/>
            <person name="Gonzalez E."/>
            <person name="Galan B."/>
            <person name="De La Calle F."/>
            <person name="Garcia J.L."/>
        </authorList>
    </citation>
    <scope>NUCLEOTIDE SEQUENCE</scope>
    <source>
        <strain evidence="1">PHM038</strain>
    </source>
</reference>
<dbReference type="EMBL" id="JABFCZ010000049">
    <property type="protein sequence ID" value="MBD1549656.1"/>
    <property type="molecule type" value="Genomic_DNA"/>
</dbReference>
<sequence length="342" mass="38520">MLSFEFLRSAYDHALGRPKTALPTRYHYIDVVGHSLAKRGITLTRLGQHAVILKDLQKGKELIVVVRYTTDRDLYLIALRKNTHSARLAYLIDDDYWTMLEDNGLREDYRARLAYFLERYFARLRPMLDAVVAPSQQILARLADFEGVHMEPPHLSPSSDLGHFQDPDQIRIVFLGTSTHGADFRKVAPGIANALKQNPRLHLTTLLGKRGGELIAPGPQVTHLDDMFFPRFQSWLPRQRFHIGLAPYEPNPVNDGRSNLKFHQHALVGAAGLYSRTKPFLECVEDGWSGLLLDYDPRAWGEGISTLATEPNRIRTLAANGADAGRVLGAHDVCAEKWLGLL</sequence>
<dbReference type="RefSeq" id="WP_190294347.1">
    <property type="nucleotide sequence ID" value="NZ_JABFCZ010000049.1"/>
</dbReference>
<gene>
    <name evidence="1" type="ORF">HK439_25665</name>
</gene>
<evidence type="ECO:0000313" key="2">
    <source>
        <dbReference type="Proteomes" id="UP000598467"/>
    </source>
</evidence>
<proteinExistence type="predicted"/>
<accession>A0A926P6L9</accession>
<dbReference type="AlphaFoldDB" id="A0A926P6L9"/>